<dbReference type="InterPro" id="IPR040878">
    <property type="entry name" value="IL-40-like_Ig"/>
</dbReference>
<evidence type="ECO:0000256" key="14">
    <source>
        <dbReference type="ARBA" id="ARBA00023180"/>
    </source>
</evidence>
<dbReference type="Gene3D" id="2.60.40.10">
    <property type="entry name" value="Immunoglobulins"/>
    <property type="match status" value="4"/>
</dbReference>
<evidence type="ECO:0000256" key="4">
    <source>
        <dbReference type="ARBA" id="ARBA00022475"/>
    </source>
</evidence>
<dbReference type="InterPro" id="IPR003599">
    <property type="entry name" value="Ig_sub"/>
</dbReference>
<keyword evidence="15" id="KW-0393">Immunoglobulin domain</keyword>
<keyword evidence="10" id="KW-0965">Cell junction</keyword>
<dbReference type="CTD" id="569386"/>
<keyword evidence="8" id="KW-0677">Repeat</keyword>
<accession>A0A3B4UUI7</accession>
<evidence type="ECO:0000256" key="13">
    <source>
        <dbReference type="ARBA" id="ARBA00023157"/>
    </source>
</evidence>
<keyword evidence="13" id="KW-1015">Disulfide bond</keyword>
<feature type="transmembrane region" description="Helical" evidence="18">
    <location>
        <begin position="609"/>
        <end position="628"/>
    </location>
</feature>
<evidence type="ECO:0000313" key="22">
    <source>
        <dbReference type="Proteomes" id="UP000261420"/>
    </source>
</evidence>
<feature type="compositionally biased region" description="Polar residues" evidence="17">
    <location>
        <begin position="682"/>
        <end position="697"/>
    </location>
</feature>
<feature type="signal peptide" evidence="19">
    <location>
        <begin position="1"/>
        <end position="25"/>
    </location>
</feature>
<evidence type="ECO:0000259" key="20">
    <source>
        <dbReference type="PROSITE" id="PS50835"/>
    </source>
</evidence>
<dbReference type="Pfam" id="PF17736">
    <property type="entry name" value="Ig_C17orf99"/>
    <property type="match status" value="1"/>
</dbReference>
<dbReference type="Pfam" id="PF13927">
    <property type="entry name" value="Ig_3"/>
    <property type="match status" value="1"/>
</dbReference>
<dbReference type="RefSeq" id="XP_022612615.1">
    <property type="nucleotide sequence ID" value="XM_022756894.1"/>
</dbReference>
<dbReference type="STRING" id="41447.ENSSDUP00000022123"/>
<evidence type="ECO:0000256" key="9">
    <source>
        <dbReference type="ARBA" id="ARBA00022889"/>
    </source>
</evidence>
<keyword evidence="6 18" id="KW-0812">Transmembrane</keyword>
<evidence type="ECO:0000256" key="11">
    <source>
        <dbReference type="ARBA" id="ARBA00022989"/>
    </source>
</evidence>
<dbReference type="KEGG" id="sdu:111230233"/>
<evidence type="ECO:0000256" key="12">
    <source>
        <dbReference type="ARBA" id="ARBA00023136"/>
    </source>
</evidence>
<keyword evidence="4" id="KW-1003">Cell membrane</keyword>
<sequence length="787" mass="86881">MDSRPPNLLLLLLLTSLLHFDTAQCATGESSYIIDAVGLTILPNKTVESGTPVTIRCQVKVSHTNIPNLTHAFQLKRNDVVIHSSTTIEDSVVYELNPARAADSGSYDCRVTVKDKSRASSIQKLDVIGLQTPILYLNKTTFYEGDDFIATCGAPEEKGSLMFRFFQRFGNKKPENMKQLAPTGNSSETTLVLRHAGNYSLYCDYVIHLVSGTSHSDHSNEIQVEVEGVQISPSMNVLPSANVTEGDVMEVVCKVNTSQEKVEVFLTKNSKVLKKARVSLNHRFIAEDSGKLVCKAERGNVQKETYKEITVQELFSKPRLTLEPVDLFVGDHFKLTCSVSVYFPERIRNDTMQFSIYKDNNRLTTSQTFINISHPDRNGNYTCRAQTTSLTHNIVKESQTLVVKAKIPVSKPVLSVVGGTLVLGKSFQLLCHSDNGTLPITYTLFYSDKSKVFMVVSNPGEQAIFNSSAILERSELNKFICHAKNGQNRPPAVGSVQQLLHSINIIEPVSRPELTIVPSMGEVSEGQDATLTCSVNKGTPPIIFTWYHTEMKGALDLQTSKTLEGSYFIQNVRGEHKGGYYCVSTNLANETKQSYTVMIRVKMAGWKKGLIAVLCILLILALFLVIAIKTRFLQFKRKTAKKLSVKSASTKVERLSLTQAEVNEAANVTPGMIGKSVWSEHVSGSESDDQNSVTATEPQYKEVKTRQADPNGAPVETGTDTVYSEVRNSKQGVPEQADGQGSVEYAQLNHDTDHHGDHGEHTDHSVQDDHIDVIDNSVDTNTADHGE</sequence>
<evidence type="ECO:0000256" key="18">
    <source>
        <dbReference type="SAM" id="Phobius"/>
    </source>
</evidence>
<keyword evidence="5" id="KW-0597">Phosphoprotein</keyword>
<dbReference type="Proteomes" id="UP000261420">
    <property type="component" value="Unplaced"/>
</dbReference>
<dbReference type="Pfam" id="PF13895">
    <property type="entry name" value="Ig_2"/>
    <property type="match status" value="1"/>
</dbReference>
<feature type="domain" description="Ig-like" evidence="20">
    <location>
        <begin position="512"/>
        <end position="598"/>
    </location>
</feature>
<organism evidence="21 22">
    <name type="scientific">Seriola dumerili</name>
    <name type="common">Greater amberjack</name>
    <name type="synonym">Caranx dumerili</name>
    <dbReference type="NCBI Taxonomy" id="41447"/>
    <lineage>
        <taxon>Eukaryota</taxon>
        <taxon>Metazoa</taxon>
        <taxon>Chordata</taxon>
        <taxon>Craniata</taxon>
        <taxon>Vertebrata</taxon>
        <taxon>Euteleostomi</taxon>
        <taxon>Actinopterygii</taxon>
        <taxon>Neopterygii</taxon>
        <taxon>Teleostei</taxon>
        <taxon>Neoteleostei</taxon>
        <taxon>Acanthomorphata</taxon>
        <taxon>Carangaria</taxon>
        <taxon>Carangiformes</taxon>
        <taxon>Carangidae</taxon>
        <taxon>Seriola</taxon>
    </lineage>
</organism>
<dbReference type="InterPro" id="IPR007110">
    <property type="entry name" value="Ig-like_dom"/>
</dbReference>
<dbReference type="GO" id="GO:0070161">
    <property type="term" value="C:anchoring junction"/>
    <property type="evidence" value="ECO:0007669"/>
    <property type="project" value="UniProtKB-SubCell"/>
</dbReference>
<dbReference type="SUPFAM" id="SSF48726">
    <property type="entry name" value="Immunoglobulin"/>
    <property type="match status" value="3"/>
</dbReference>
<dbReference type="InterPro" id="IPR050488">
    <property type="entry name" value="Ig_Fc_receptor"/>
</dbReference>
<evidence type="ECO:0000256" key="2">
    <source>
        <dbReference type="ARBA" id="ARBA00004282"/>
    </source>
</evidence>
<evidence type="ECO:0000256" key="6">
    <source>
        <dbReference type="ARBA" id="ARBA00022692"/>
    </source>
</evidence>
<dbReference type="GO" id="GO:0004888">
    <property type="term" value="F:transmembrane signaling receptor activity"/>
    <property type="evidence" value="ECO:0007669"/>
    <property type="project" value="TreeGrafter"/>
</dbReference>
<dbReference type="AlphaFoldDB" id="A0A3B4UUI7"/>
<evidence type="ECO:0000256" key="8">
    <source>
        <dbReference type="ARBA" id="ARBA00022737"/>
    </source>
</evidence>
<evidence type="ECO:0000256" key="10">
    <source>
        <dbReference type="ARBA" id="ARBA00022949"/>
    </source>
</evidence>
<evidence type="ECO:0000313" key="21">
    <source>
        <dbReference type="Ensembl" id="ENSSDUP00000022123.1"/>
    </source>
</evidence>
<keyword evidence="12 18" id="KW-0472">Membrane</keyword>
<feature type="domain" description="Ig-like" evidence="20">
    <location>
        <begin position="318"/>
        <end position="402"/>
    </location>
</feature>
<dbReference type="SMART" id="SM00409">
    <property type="entry name" value="IG"/>
    <property type="match status" value="4"/>
</dbReference>
<feature type="chain" id="PRO_5017460755" description="Platelet endothelial cell adhesion molecule" evidence="19">
    <location>
        <begin position="26"/>
        <end position="787"/>
    </location>
</feature>
<dbReference type="GO" id="GO:0007166">
    <property type="term" value="P:cell surface receptor signaling pathway"/>
    <property type="evidence" value="ECO:0007669"/>
    <property type="project" value="TreeGrafter"/>
</dbReference>
<dbReference type="Ensembl" id="ENSSDUT00000022530.1">
    <property type="protein sequence ID" value="ENSSDUP00000022123.1"/>
    <property type="gene ID" value="ENSSDUG00000016098.1"/>
</dbReference>
<reference evidence="21" key="1">
    <citation type="submission" date="2025-08" db="UniProtKB">
        <authorList>
            <consortium name="Ensembl"/>
        </authorList>
    </citation>
    <scope>IDENTIFICATION</scope>
</reference>
<dbReference type="PROSITE" id="PS50835">
    <property type="entry name" value="IG_LIKE"/>
    <property type="match status" value="4"/>
</dbReference>
<dbReference type="GO" id="GO:0009897">
    <property type="term" value="C:external side of plasma membrane"/>
    <property type="evidence" value="ECO:0007669"/>
    <property type="project" value="TreeGrafter"/>
</dbReference>
<dbReference type="GeneTree" id="ENSGT01140000282577"/>
<keyword evidence="9" id="KW-0130">Cell adhesion</keyword>
<dbReference type="GO" id="GO:0006955">
    <property type="term" value="P:immune response"/>
    <property type="evidence" value="ECO:0007669"/>
    <property type="project" value="TreeGrafter"/>
</dbReference>
<dbReference type="OMA" id="FLSCDYE"/>
<keyword evidence="7 19" id="KW-0732">Signal</keyword>
<feature type="region of interest" description="Disordered" evidence="17">
    <location>
        <begin position="679"/>
        <end position="771"/>
    </location>
</feature>
<feature type="compositionally biased region" description="Basic and acidic residues" evidence="17">
    <location>
        <begin position="750"/>
        <end position="771"/>
    </location>
</feature>
<proteinExistence type="predicted"/>
<evidence type="ECO:0000256" key="15">
    <source>
        <dbReference type="ARBA" id="ARBA00023319"/>
    </source>
</evidence>
<dbReference type="GO" id="GO:0045121">
    <property type="term" value="C:membrane raft"/>
    <property type="evidence" value="ECO:0007669"/>
    <property type="project" value="UniProtKB-SubCell"/>
</dbReference>
<feature type="domain" description="Ig-like" evidence="20">
    <location>
        <begin position="6"/>
        <end position="120"/>
    </location>
</feature>
<evidence type="ECO:0000256" key="3">
    <source>
        <dbReference type="ARBA" id="ARBA00004285"/>
    </source>
</evidence>
<keyword evidence="22" id="KW-1185">Reference proteome</keyword>
<keyword evidence="11 18" id="KW-1133">Transmembrane helix</keyword>
<protein>
    <recommendedName>
        <fullName evidence="16">Platelet endothelial cell adhesion molecule</fullName>
    </recommendedName>
</protein>
<feature type="domain" description="Ig-like" evidence="20">
    <location>
        <begin position="233"/>
        <end position="310"/>
    </location>
</feature>
<evidence type="ECO:0000256" key="1">
    <source>
        <dbReference type="ARBA" id="ARBA00004251"/>
    </source>
</evidence>
<dbReference type="PANTHER" id="PTHR11481">
    <property type="entry name" value="IMMUNOGLOBULIN FC RECEPTOR"/>
    <property type="match status" value="1"/>
</dbReference>
<dbReference type="InterPro" id="IPR036179">
    <property type="entry name" value="Ig-like_dom_sf"/>
</dbReference>
<evidence type="ECO:0000256" key="19">
    <source>
        <dbReference type="SAM" id="SignalP"/>
    </source>
</evidence>
<reference evidence="21" key="2">
    <citation type="submission" date="2025-09" db="UniProtKB">
        <authorList>
            <consortium name="Ensembl"/>
        </authorList>
    </citation>
    <scope>IDENTIFICATION</scope>
</reference>
<keyword evidence="14" id="KW-0325">Glycoprotein</keyword>
<dbReference type="InterPro" id="IPR013783">
    <property type="entry name" value="Ig-like_fold"/>
</dbReference>
<dbReference type="GeneID" id="111230233"/>
<evidence type="ECO:0000256" key="16">
    <source>
        <dbReference type="ARBA" id="ARBA00049765"/>
    </source>
</evidence>
<evidence type="ECO:0000256" key="5">
    <source>
        <dbReference type="ARBA" id="ARBA00022553"/>
    </source>
</evidence>
<dbReference type="PANTHER" id="PTHR11481:SF5">
    <property type="entry name" value="PLATELET ENDOTHELIAL CELL ADHESION MOLECULE"/>
    <property type="match status" value="1"/>
</dbReference>
<comment type="subcellular location">
    <subcellularLocation>
        <location evidence="2">Cell junction</location>
    </subcellularLocation>
    <subcellularLocation>
        <location evidence="1">Cell membrane</location>
        <topology evidence="1">Single-pass type I membrane protein</topology>
    </subcellularLocation>
    <subcellularLocation>
        <location evidence="3">Membrane raft</location>
    </subcellularLocation>
</comment>
<name>A0A3B4UUI7_SERDU</name>
<evidence type="ECO:0000256" key="7">
    <source>
        <dbReference type="ARBA" id="ARBA00022729"/>
    </source>
</evidence>
<evidence type="ECO:0000256" key="17">
    <source>
        <dbReference type="SAM" id="MobiDB-lite"/>
    </source>
</evidence>
<dbReference type="GO" id="GO:0098742">
    <property type="term" value="P:cell-cell adhesion via plasma-membrane adhesion molecules"/>
    <property type="evidence" value="ECO:0007669"/>
    <property type="project" value="TreeGrafter"/>
</dbReference>